<dbReference type="InterPro" id="IPR050351">
    <property type="entry name" value="BphY/WalK/GraS-like"/>
</dbReference>
<dbReference type="EC" id="2.7.13.3" evidence="3"/>
<evidence type="ECO:0000256" key="2">
    <source>
        <dbReference type="ARBA" id="ARBA00004651"/>
    </source>
</evidence>
<evidence type="ECO:0000256" key="1">
    <source>
        <dbReference type="ARBA" id="ARBA00000085"/>
    </source>
</evidence>
<dbReference type="SUPFAM" id="SSF47384">
    <property type="entry name" value="Homodimeric domain of signal transducing histidine kinase"/>
    <property type="match status" value="1"/>
</dbReference>
<organism evidence="16 17">
    <name type="scientific">Paenibacillus auburnensis</name>
    <dbReference type="NCBI Taxonomy" id="2905649"/>
    <lineage>
        <taxon>Bacteria</taxon>
        <taxon>Bacillati</taxon>
        <taxon>Bacillota</taxon>
        <taxon>Bacilli</taxon>
        <taxon>Bacillales</taxon>
        <taxon>Paenibacillaceae</taxon>
        <taxon>Paenibacillus</taxon>
    </lineage>
</organism>
<dbReference type="PANTHER" id="PTHR45453">
    <property type="entry name" value="PHOSPHATE REGULON SENSOR PROTEIN PHOR"/>
    <property type="match status" value="1"/>
</dbReference>
<evidence type="ECO:0000256" key="4">
    <source>
        <dbReference type="ARBA" id="ARBA00022475"/>
    </source>
</evidence>
<evidence type="ECO:0000256" key="9">
    <source>
        <dbReference type="ARBA" id="ARBA00022777"/>
    </source>
</evidence>
<keyword evidence="10" id="KW-0067">ATP-binding</keyword>
<proteinExistence type="predicted"/>
<evidence type="ECO:0000256" key="8">
    <source>
        <dbReference type="ARBA" id="ARBA00022741"/>
    </source>
</evidence>
<dbReference type="InterPro" id="IPR036890">
    <property type="entry name" value="HATPase_C_sf"/>
</dbReference>
<keyword evidence="4" id="KW-1003">Cell membrane</keyword>
<evidence type="ECO:0000256" key="14">
    <source>
        <dbReference type="SAM" id="Phobius"/>
    </source>
</evidence>
<dbReference type="EMBL" id="CAKMMG010000001">
    <property type="protein sequence ID" value="CAH1194104.1"/>
    <property type="molecule type" value="Genomic_DNA"/>
</dbReference>
<dbReference type="Pfam" id="PF02518">
    <property type="entry name" value="HATPase_c"/>
    <property type="match status" value="1"/>
</dbReference>
<sequence length="334" mass="38452">MITKYIKEKRSWLCLLAGIQVMILFVAFVDASIPFLPLLYIVLLNVLVCTAFVFIRFQKETRFYRAVKAWDQVYDLEAFDEADSPFERIVQEAVTSQTERYRRESAVSFRLLEQEKDDLLSWIHEVKTPLTAMKLMIERLPDETLRSQIMYEWLRIHHLLDQQLHQKRIPFMRNDLFIEDTGLEPILNQEIRALKSWCIPKGIGFDVSLEAETVLTDGKWLGFMLRQLLTNAVKYSEASDIVIMSRETDGHVVLIIEDQGRGIDPKDLPRIFDKGFTSTLGRQEGAATGMGLYLTKQVAEPLLIGIRAESAPGKGTTFTLTFPRENDFVRLAGQ</sequence>
<dbReference type="RefSeq" id="WP_236331323.1">
    <property type="nucleotide sequence ID" value="NZ_CAKMMG010000001.1"/>
</dbReference>
<dbReference type="InterPro" id="IPR004358">
    <property type="entry name" value="Sig_transdc_His_kin-like_C"/>
</dbReference>
<keyword evidence="7 14" id="KW-0812">Transmembrane</keyword>
<evidence type="ECO:0000256" key="3">
    <source>
        <dbReference type="ARBA" id="ARBA00012438"/>
    </source>
</evidence>
<evidence type="ECO:0000313" key="16">
    <source>
        <dbReference type="EMBL" id="CAH1194104.1"/>
    </source>
</evidence>
<evidence type="ECO:0000256" key="5">
    <source>
        <dbReference type="ARBA" id="ARBA00022553"/>
    </source>
</evidence>
<keyword evidence="13 14" id="KW-0472">Membrane</keyword>
<name>A0ABM9BUW5_9BACL</name>
<comment type="catalytic activity">
    <reaction evidence="1">
        <text>ATP + protein L-histidine = ADP + protein N-phospho-L-histidine.</text>
        <dbReference type="EC" id="2.7.13.3"/>
    </reaction>
</comment>
<dbReference type="InterPro" id="IPR003594">
    <property type="entry name" value="HATPase_dom"/>
</dbReference>
<evidence type="ECO:0000256" key="12">
    <source>
        <dbReference type="ARBA" id="ARBA00023012"/>
    </source>
</evidence>
<dbReference type="InterPro" id="IPR036097">
    <property type="entry name" value="HisK_dim/P_sf"/>
</dbReference>
<keyword evidence="8" id="KW-0547">Nucleotide-binding</keyword>
<feature type="domain" description="Histidine kinase" evidence="15">
    <location>
        <begin position="121"/>
        <end position="326"/>
    </location>
</feature>
<dbReference type="InterPro" id="IPR003661">
    <property type="entry name" value="HisK_dim/P_dom"/>
</dbReference>
<dbReference type="CDD" id="cd00082">
    <property type="entry name" value="HisKA"/>
    <property type="match status" value="1"/>
</dbReference>
<evidence type="ECO:0000256" key="10">
    <source>
        <dbReference type="ARBA" id="ARBA00022840"/>
    </source>
</evidence>
<dbReference type="SMART" id="SM00387">
    <property type="entry name" value="HATPase_c"/>
    <property type="match status" value="1"/>
</dbReference>
<dbReference type="PROSITE" id="PS50109">
    <property type="entry name" value="HIS_KIN"/>
    <property type="match status" value="1"/>
</dbReference>
<accession>A0ABM9BUW5</accession>
<keyword evidence="6 16" id="KW-0808">Transferase</keyword>
<dbReference type="PANTHER" id="PTHR45453:SF2">
    <property type="entry name" value="HISTIDINE KINASE"/>
    <property type="match status" value="1"/>
</dbReference>
<evidence type="ECO:0000256" key="6">
    <source>
        <dbReference type="ARBA" id="ARBA00022679"/>
    </source>
</evidence>
<keyword evidence="5" id="KW-0597">Phosphoprotein</keyword>
<dbReference type="GO" id="GO:0004673">
    <property type="term" value="F:protein histidine kinase activity"/>
    <property type="evidence" value="ECO:0007669"/>
    <property type="project" value="UniProtKB-EC"/>
</dbReference>
<evidence type="ECO:0000256" key="7">
    <source>
        <dbReference type="ARBA" id="ARBA00022692"/>
    </source>
</evidence>
<keyword evidence="9 16" id="KW-0418">Kinase</keyword>
<comment type="caution">
    <text evidence="16">The sequence shown here is derived from an EMBL/GenBank/DDBJ whole genome shotgun (WGS) entry which is preliminary data.</text>
</comment>
<feature type="transmembrane region" description="Helical" evidence="14">
    <location>
        <begin position="12"/>
        <end position="29"/>
    </location>
</feature>
<gene>
    <name evidence="16" type="primary">graS_1</name>
    <name evidence="16" type="ORF">PAECIP111892_01411</name>
</gene>
<keyword evidence="11 14" id="KW-1133">Transmembrane helix</keyword>
<evidence type="ECO:0000256" key="13">
    <source>
        <dbReference type="ARBA" id="ARBA00023136"/>
    </source>
</evidence>
<dbReference type="InterPro" id="IPR005467">
    <property type="entry name" value="His_kinase_dom"/>
</dbReference>
<evidence type="ECO:0000259" key="15">
    <source>
        <dbReference type="PROSITE" id="PS50109"/>
    </source>
</evidence>
<feature type="transmembrane region" description="Helical" evidence="14">
    <location>
        <begin position="35"/>
        <end position="55"/>
    </location>
</feature>
<dbReference type="Proteomes" id="UP000838324">
    <property type="component" value="Unassembled WGS sequence"/>
</dbReference>
<comment type="subcellular location">
    <subcellularLocation>
        <location evidence="2">Cell membrane</location>
        <topology evidence="2">Multi-pass membrane protein</topology>
    </subcellularLocation>
</comment>
<protein>
    <recommendedName>
        <fullName evidence="3">histidine kinase</fullName>
        <ecNumber evidence="3">2.7.13.3</ecNumber>
    </recommendedName>
</protein>
<dbReference type="Gene3D" id="3.30.565.10">
    <property type="entry name" value="Histidine kinase-like ATPase, C-terminal domain"/>
    <property type="match status" value="1"/>
</dbReference>
<dbReference type="PRINTS" id="PR00344">
    <property type="entry name" value="BCTRLSENSOR"/>
</dbReference>
<dbReference type="SUPFAM" id="SSF55874">
    <property type="entry name" value="ATPase domain of HSP90 chaperone/DNA topoisomerase II/histidine kinase"/>
    <property type="match status" value="1"/>
</dbReference>
<keyword evidence="17" id="KW-1185">Reference proteome</keyword>
<reference evidence="16" key="1">
    <citation type="submission" date="2022-01" db="EMBL/GenBank/DDBJ databases">
        <authorList>
            <person name="Criscuolo A."/>
        </authorList>
    </citation>
    <scope>NUCLEOTIDE SEQUENCE</scope>
    <source>
        <strain evidence="16">CIP111892</strain>
    </source>
</reference>
<evidence type="ECO:0000313" key="17">
    <source>
        <dbReference type="Proteomes" id="UP000838324"/>
    </source>
</evidence>
<keyword evidence="12" id="KW-0902">Two-component regulatory system</keyword>
<evidence type="ECO:0000256" key="11">
    <source>
        <dbReference type="ARBA" id="ARBA00022989"/>
    </source>
</evidence>